<dbReference type="NCBIfam" id="NF002848">
    <property type="entry name" value="PRK03103.1"/>
    <property type="match status" value="1"/>
</dbReference>
<dbReference type="InterPro" id="IPR053848">
    <property type="entry name" value="IMS_HHH_1"/>
</dbReference>
<evidence type="ECO:0000256" key="9">
    <source>
        <dbReference type="ARBA" id="ARBA00022842"/>
    </source>
</evidence>
<feature type="site" description="Substrate discrimination" evidence="13">
    <location>
        <position position="15"/>
    </location>
</feature>
<evidence type="ECO:0000256" key="6">
    <source>
        <dbReference type="ARBA" id="ARBA00022705"/>
    </source>
</evidence>
<dbReference type="SUPFAM" id="SSF100879">
    <property type="entry name" value="Lesion bypass DNA polymerase (Y-family), little finger domain"/>
    <property type="match status" value="1"/>
</dbReference>
<dbReference type="SUPFAM" id="SSF56672">
    <property type="entry name" value="DNA/RNA polymerases"/>
    <property type="match status" value="1"/>
</dbReference>
<dbReference type="EC" id="2.7.7.7" evidence="13"/>
<dbReference type="PANTHER" id="PTHR11076:SF35">
    <property type="entry name" value="DNA REPAIR PROTEIN HOMOLOG YOBH"/>
    <property type="match status" value="1"/>
</dbReference>
<reference evidence="15 16" key="1">
    <citation type="submission" date="2018-10" db="EMBL/GenBank/DDBJ databases">
        <title>Draft genome sequence of Bacillus salarius IM0101, isolated from a hypersaline soil in Inner Mongolia, China.</title>
        <authorList>
            <person name="Yamprayoonswat W."/>
            <person name="Boonvisut S."/>
            <person name="Jumpathong W."/>
            <person name="Sittihan S."/>
            <person name="Ruangsuj P."/>
            <person name="Wanthongcharoen S."/>
            <person name="Thongpramul N."/>
            <person name="Pimmason S."/>
            <person name="Yu B."/>
            <person name="Yasawong M."/>
        </authorList>
    </citation>
    <scope>NUCLEOTIDE SEQUENCE [LARGE SCALE GENOMIC DNA]</scope>
    <source>
        <strain evidence="15 16">IM0101</strain>
    </source>
</reference>
<dbReference type="OrthoDB" id="9808813at2"/>
<feature type="domain" description="UmuC" evidence="14">
    <location>
        <begin position="6"/>
        <end position="192"/>
    </location>
</feature>
<evidence type="ECO:0000256" key="12">
    <source>
        <dbReference type="ARBA" id="ARBA00049244"/>
    </source>
</evidence>
<comment type="function">
    <text evidence="13">Poorly processive, error-prone DNA polymerase involved in untargeted mutagenesis. Copies undamaged DNA at stalled replication forks, which arise in vivo from mismatched or misaligned primer ends. These misaligned primers can be extended by PolIV. Exhibits no 3'-5' exonuclease (proofreading) activity. May be involved in translesional synthesis, in conjunction with the beta clamp from PolIII.</text>
</comment>
<keyword evidence="16" id="KW-1185">Reference proteome</keyword>
<dbReference type="Gene3D" id="3.30.1490.100">
    <property type="entry name" value="DNA polymerase, Y-family, little finger domain"/>
    <property type="match status" value="1"/>
</dbReference>
<feature type="binding site" evidence="13">
    <location>
        <position position="10"/>
    </location>
    <ligand>
        <name>Mg(2+)</name>
        <dbReference type="ChEBI" id="CHEBI:18420"/>
    </ligand>
</feature>
<dbReference type="InterPro" id="IPR043128">
    <property type="entry name" value="Rev_trsase/Diguanyl_cyclase"/>
</dbReference>
<dbReference type="GO" id="GO:0000287">
    <property type="term" value="F:magnesium ion binding"/>
    <property type="evidence" value="ECO:0007669"/>
    <property type="project" value="UniProtKB-UniRule"/>
</dbReference>
<gene>
    <name evidence="13" type="primary">dinB</name>
    <name evidence="15" type="ORF">D7Z54_27290</name>
</gene>
<dbReference type="Proteomes" id="UP000275076">
    <property type="component" value="Unassembled WGS sequence"/>
</dbReference>
<dbReference type="InterPro" id="IPR043502">
    <property type="entry name" value="DNA/RNA_pol_sf"/>
</dbReference>
<dbReference type="CDD" id="cd01700">
    <property type="entry name" value="PolY_Pol_V_umuC"/>
    <property type="match status" value="1"/>
</dbReference>
<dbReference type="GO" id="GO:0003684">
    <property type="term" value="F:damaged DNA binding"/>
    <property type="evidence" value="ECO:0007669"/>
    <property type="project" value="InterPro"/>
</dbReference>
<dbReference type="GO" id="GO:0003887">
    <property type="term" value="F:DNA-directed DNA polymerase activity"/>
    <property type="evidence" value="ECO:0007669"/>
    <property type="project" value="UniProtKB-UniRule"/>
</dbReference>
<dbReference type="InterPro" id="IPR017961">
    <property type="entry name" value="DNA_pol_Y-fam_little_finger"/>
</dbReference>
<dbReference type="Gene3D" id="3.40.1170.60">
    <property type="match status" value="1"/>
</dbReference>
<comment type="subcellular location">
    <subcellularLocation>
        <location evidence="1 13">Cytoplasm</location>
    </subcellularLocation>
</comment>
<dbReference type="Gene3D" id="3.30.70.270">
    <property type="match status" value="1"/>
</dbReference>
<dbReference type="EMBL" id="RBVX01000041">
    <property type="protein sequence ID" value="RSL30224.1"/>
    <property type="molecule type" value="Genomic_DNA"/>
</dbReference>
<dbReference type="HAMAP" id="MF_01113">
    <property type="entry name" value="DNApol_IV"/>
    <property type="match status" value="1"/>
</dbReference>
<evidence type="ECO:0000256" key="3">
    <source>
        <dbReference type="ARBA" id="ARBA00022490"/>
    </source>
</evidence>
<comment type="caution">
    <text evidence="15">The sequence shown here is derived from an EMBL/GenBank/DDBJ whole genome shotgun (WGS) entry which is preliminary data.</text>
</comment>
<keyword evidence="8 13" id="KW-0227">DNA damage</keyword>
<keyword evidence="7 13" id="KW-0479">Metal-binding</keyword>
<keyword evidence="3 13" id="KW-0963">Cytoplasm</keyword>
<keyword evidence="13" id="KW-0239">DNA-directed DNA polymerase</keyword>
<evidence type="ECO:0000313" key="16">
    <source>
        <dbReference type="Proteomes" id="UP000275076"/>
    </source>
</evidence>
<dbReference type="GO" id="GO:0009432">
    <property type="term" value="P:SOS response"/>
    <property type="evidence" value="ECO:0007669"/>
    <property type="project" value="TreeGrafter"/>
</dbReference>
<dbReference type="InterPro" id="IPR036775">
    <property type="entry name" value="DNA_pol_Y-fam_lit_finger_sf"/>
</dbReference>
<dbReference type="Pfam" id="PF00817">
    <property type="entry name" value="IMS"/>
    <property type="match status" value="1"/>
</dbReference>
<dbReference type="Pfam" id="PF11799">
    <property type="entry name" value="IMS_C"/>
    <property type="match status" value="1"/>
</dbReference>
<comment type="catalytic activity">
    <reaction evidence="12 13">
        <text>DNA(n) + a 2'-deoxyribonucleoside 5'-triphosphate = DNA(n+1) + diphosphate</text>
        <dbReference type="Rhea" id="RHEA:22508"/>
        <dbReference type="Rhea" id="RHEA-COMP:17339"/>
        <dbReference type="Rhea" id="RHEA-COMP:17340"/>
        <dbReference type="ChEBI" id="CHEBI:33019"/>
        <dbReference type="ChEBI" id="CHEBI:61560"/>
        <dbReference type="ChEBI" id="CHEBI:173112"/>
        <dbReference type="EC" id="2.7.7.7"/>
    </reaction>
</comment>
<dbReference type="AlphaFoldDB" id="A0A428MVV2"/>
<evidence type="ECO:0000256" key="13">
    <source>
        <dbReference type="HAMAP-Rule" id="MF_01113"/>
    </source>
</evidence>
<evidence type="ECO:0000256" key="8">
    <source>
        <dbReference type="ARBA" id="ARBA00022763"/>
    </source>
</evidence>
<evidence type="ECO:0000256" key="5">
    <source>
        <dbReference type="ARBA" id="ARBA00022695"/>
    </source>
</evidence>
<keyword evidence="10 13" id="KW-0238">DNA-binding</keyword>
<evidence type="ECO:0000256" key="1">
    <source>
        <dbReference type="ARBA" id="ARBA00004496"/>
    </source>
</evidence>
<organism evidence="15 16">
    <name type="scientific">Salibacterium salarium</name>
    <dbReference type="NCBI Taxonomy" id="284579"/>
    <lineage>
        <taxon>Bacteria</taxon>
        <taxon>Bacillati</taxon>
        <taxon>Bacillota</taxon>
        <taxon>Bacilli</taxon>
        <taxon>Bacillales</taxon>
        <taxon>Bacillaceae</taxon>
    </lineage>
</organism>
<dbReference type="GO" id="GO:0006281">
    <property type="term" value="P:DNA repair"/>
    <property type="evidence" value="ECO:0007669"/>
    <property type="project" value="UniProtKB-UniRule"/>
</dbReference>
<keyword evidence="9 13" id="KW-0460">Magnesium</keyword>
<dbReference type="InterPro" id="IPR050116">
    <property type="entry name" value="DNA_polymerase-Y"/>
</dbReference>
<sequence>MMERTVFLIDMQSFYASFEKVYQMELEDKPVVVAGDPDIRSGVILAACPVAKQWGIKTAESLWEAESKCPDLVVIKPRMQAYLDASIEIASVLELFSDQVEPYSVDEIFVEMTYVLDSYDGDADSAARVMKRHIKRMLGVNARVGIGPTKVLAKMACDHFAKKTPDGIFTLTKTNLQEKLWPRAIEDLFGVGRQMEKHLRNTGIRTIGQLAHFPLKQIKKRWGVNGELLWHTAYGEDSSPVTVDTHIHRQGIGHHMTLARDYYSWAEIKVVLLELSEEVARRARANGYMGTTISTGAGGHDFEFPASFHRQRKLEDYTNDGTIIYQTVLRLFEEHWDGYPLRRVGITLNQLIPDTFRQLSLFHPIQDKEMLNHTVDDLKERFGNDAILHASSLTRAGQALLRAQKIGGHYK</sequence>
<name>A0A428MVV2_9BACI</name>
<dbReference type="PROSITE" id="PS50173">
    <property type="entry name" value="UMUC"/>
    <property type="match status" value="1"/>
</dbReference>
<keyword evidence="4 13" id="KW-0808">Transferase</keyword>
<dbReference type="GO" id="GO:0005829">
    <property type="term" value="C:cytosol"/>
    <property type="evidence" value="ECO:0007669"/>
    <property type="project" value="TreeGrafter"/>
</dbReference>
<evidence type="ECO:0000313" key="15">
    <source>
        <dbReference type="EMBL" id="RSL30224.1"/>
    </source>
</evidence>
<dbReference type="PANTHER" id="PTHR11076">
    <property type="entry name" value="DNA REPAIR POLYMERASE UMUC / TRANSFERASE FAMILY MEMBER"/>
    <property type="match status" value="1"/>
</dbReference>
<comment type="similarity">
    <text evidence="2 13">Belongs to the DNA polymerase type-Y family.</text>
</comment>
<dbReference type="Gene3D" id="1.10.150.20">
    <property type="entry name" value="5' to 3' exonuclease, C-terminal subdomain"/>
    <property type="match status" value="1"/>
</dbReference>
<dbReference type="InterPro" id="IPR001126">
    <property type="entry name" value="UmuC"/>
</dbReference>
<dbReference type="GO" id="GO:0042276">
    <property type="term" value="P:error-prone translesion synthesis"/>
    <property type="evidence" value="ECO:0007669"/>
    <property type="project" value="TreeGrafter"/>
</dbReference>
<keyword evidence="11 13" id="KW-0234">DNA repair</keyword>
<evidence type="ECO:0000256" key="10">
    <source>
        <dbReference type="ARBA" id="ARBA00023125"/>
    </source>
</evidence>
<evidence type="ECO:0000256" key="4">
    <source>
        <dbReference type="ARBA" id="ARBA00022679"/>
    </source>
</evidence>
<dbReference type="GO" id="GO:0006261">
    <property type="term" value="P:DNA-templated DNA replication"/>
    <property type="evidence" value="ECO:0007669"/>
    <property type="project" value="UniProtKB-UniRule"/>
</dbReference>
<evidence type="ECO:0000256" key="11">
    <source>
        <dbReference type="ARBA" id="ARBA00023204"/>
    </source>
</evidence>
<keyword evidence="6 13" id="KW-0235">DNA replication</keyword>
<evidence type="ECO:0000256" key="2">
    <source>
        <dbReference type="ARBA" id="ARBA00010945"/>
    </source>
</evidence>
<comment type="subunit">
    <text evidence="13">Monomer.</text>
</comment>
<accession>A0A428MVV2</accession>
<feature type="binding site" evidence="13">
    <location>
        <position position="106"/>
    </location>
    <ligand>
        <name>Mg(2+)</name>
        <dbReference type="ChEBI" id="CHEBI:18420"/>
    </ligand>
</feature>
<comment type="cofactor">
    <cofactor evidence="13">
        <name>Mg(2+)</name>
        <dbReference type="ChEBI" id="CHEBI:18420"/>
    </cofactor>
    <text evidence="13">Binds 2 magnesium ions per subunit.</text>
</comment>
<feature type="active site" evidence="13">
    <location>
        <position position="107"/>
    </location>
</feature>
<dbReference type="InterPro" id="IPR022880">
    <property type="entry name" value="DNApol_IV"/>
</dbReference>
<protein>
    <recommendedName>
        <fullName evidence="13">DNA polymerase IV</fullName>
        <shortName evidence="13">Pol IV</shortName>
        <ecNumber evidence="13">2.7.7.7</ecNumber>
    </recommendedName>
</protein>
<evidence type="ECO:0000259" key="14">
    <source>
        <dbReference type="PROSITE" id="PS50173"/>
    </source>
</evidence>
<keyword evidence="5 13" id="KW-0548">Nucleotidyltransferase</keyword>
<keyword evidence="13" id="KW-0515">Mutator protein</keyword>
<evidence type="ECO:0000256" key="7">
    <source>
        <dbReference type="ARBA" id="ARBA00022723"/>
    </source>
</evidence>
<dbReference type="Pfam" id="PF21999">
    <property type="entry name" value="IMS_HHH_1"/>
    <property type="match status" value="1"/>
</dbReference>
<proteinExistence type="inferred from homology"/>